<dbReference type="PATRIC" id="fig|1345023.5.peg.3004"/>
<evidence type="ECO:0000256" key="1">
    <source>
        <dbReference type="SAM" id="Phobius"/>
    </source>
</evidence>
<gene>
    <name evidence="2" type="ORF">M467_01705</name>
</gene>
<feature type="transmembrane region" description="Helical" evidence="1">
    <location>
        <begin position="92"/>
        <end position="113"/>
    </location>
</feature>
<reference evidence="2 3" key="1">
    <citation type="journal article" date="2013" name="Genome Announc.">
        <title>Draft Genome Sequence of Exiguobacterium pavilionensis Strain RW-2, with Wide Thermal, Salinity, and pH Tolerance, Isolated from Modern Freshwater Microbialites.</title>
        <authorList>
            <person name="White R.A.III."/>
            <person name="Grassa C.J."/>
            <person name="Suttle C.A."/>
        </authorList>
    </citation>
    <scope>NUCLEOTIDE SEQUENCE [LARGE SCALE GENOMIC DNA]</scope>
    <source>
        <strain evidence="2 3">RW-2</strain>
    </source>
</reference>
<comment type="caution">
    <text evidence="2">The sequence shown here is derived from an EMBL/GenBank/DDBJ whole genome shotgun (WGS) entry which is preliminary data.</text>
</comment>
<dbReference type="Proteomes" id="UP000016464">
    <property type="component" value="Unassembled WGS sequence"/>
</dbReference>
<evidence type="ECO:0000313" key="2">
    <source>
        <dbReference type="EMBL" id="ERG65972.1"/>
    </source>
</evidence>
<keyword evidence="3" id="KW-1185">Reference proteome</keyword>
<dbReference type="EMBL" id="ATCL01000022">
    <property type="protein sequence ID" value="ERG65972.1"/>
    <property type="molecule type" value="Genomic_DNA"/>
</dbReference>
<organism evidence="2 3">
    <name type="scientific">Exiguobacterium chiriqhucha RW-2</name>
    <dbReference type="NCBI Taxonomy" id="1345023"/>
    <lineage>
        <taxon>Bacteria</taxon>
        <taxon>Bacillati</taxon>
        <taxon>Bacillota</taxon>
        <taxon>Bacilli</taxon>
        <taxon>Bacillales</taxon>
        <taxon>Bacillales Family XII. Incertae Sedis</taxon>
        <taxon>Exiguobacterium</taxon>
    </lineage>
</organism>
<keyword evidence="1" id="KW-0812">Transmembrane</keyword>
<evidence type="ECO:0000313" key="3">
    <source>
        <dbReference type="Proteomes" id="UP000016464"/>
    </source>
</evidence>
<dbReference type="AlphaFoldDB" id="U1LUV1"/>
<dbReference type="OrthoDB" id="2357524at2"/>
<proteinExistence type="predicted"/>
<keyword evidence="1" id="KW-0472">Membrane</keyword>
<name>U1LUV1_9BACL</name>
<accession>U1LUV1</accession>
<sequence>MLDFFAQMTFVIGILSPIFAYRADQKNVGRINLVTVFAFLIIWFYVISTGPAYNHPISMLFYALIVVNCGFAIGNSVLFLRERNPLLSLKKLLATLLCLTVLCFVFIELMYPTNVMSDTLLQTVMLTVPIFVCGVIWARLRQIDREPEHT</sequence>
<protein>
    <submittedName>
        <fullName evidence="2">Uncharacterized protein</fullName>
    </submittedName>
</protein>
<feature type="transmembrane region" description="Helical" evidence="1">
    <location>
        <begin position="59"/>
        <end position="80"/>
    </location>
</feature>
<dbReference type="RefSeq" id="WP_021068159.1">
    <property type="nucleotide sequence ID" value="NZ_ATCL01000022.1"/>
</dbReference>
<feature type="transmembrane region" description="Helical" evidence="1">
    <location>
        <begin position="119"/>
        <end position="140"/>
    </location>
</feature>
<feature type="transmembrane region" description="Helical" evidence="1">
    <location>
        <begin position="6"/>
        <end position="23"/>
    </location>
</feature>
<dbReference type="STRING" id="1385984.GCA_000702565_02711"/>
<keyword evidence="1" id="KW-1133">Transmembrane helix</keyword>
<feature type="transmembrane region" description="Helical" evidence="1">
    <location>
        <begin position="30"/>
        <end position="47"/>
    </location>
</feature>